<gene>
    <name evidence="4" type="ORF">FTW19_08510</name>
</gene>
<feature type="signal peptide" evidence="2">
    <location>
        <begin position="1"/>
        <end position="19"/>
    </location>
</feature>
<dbReference type="SUPFAM" id="SSF56925">
    <property type="entry name" value="OMPA-like"/>
    <property type="match status" value="1"/>
</dbReference>
<evidence type="ECO:0000256" key="2">
    <source>
        <dbReference type="SAM" id="SignalP"/>
    </source>
</evidence>
<dbReference type="AlphaFoldDB" id="A0A5B9EMF7"/>
<evidence type="ECO:0000259" key="3">
    <source>
        <dbReference type="Pfam" id="PF13505"/>
    </source>
</evidence>
<keyword evidence="1 2" id="KW-0732">Signal</keyword>
<dbReference type="OrthoDB" id="115771at2"/>
<name>A0A5B9EMF7_9BACT</name>
<feature type="chain" id="PRO_5023002046" evidence="2">
    <location>
        <begin position="20"/>
        <end position="197"/>
    </location>
</feature>
<proteinExistence type="predicted"/>
<feature type="domain" description="Outer membrane protein beta-barrel" evidence="3">
    <location>
        <begin position="7"/>
        <end position="197"/>
    </location>
</feature>
<evidence type="ECO:0000256" key="1">
    <source>
        <dbReference type="ARBA" id="ARBA00022729"/>
    </source>
</evidence>
<sequence length="197" mass="21697">MKRMLLGALLLSAGSAMMAQESRQDISVSAIGVWQPQVNGNGSQLNASMTMGGLVSYRYLVTPRSGLEVNYSFSQYTDYFRTSFTRPAVHVRQQEITGAYVYSRNYGNYNPFVEVGVGGYIMSPIRDFGTTSLDTKQNTNIGALFGAGVAYELSPSWDLRVAYRAFVLKAPNFGLDSVATRRYTVISTPAVGFAYHF</sequence>
<evidence type="ECO:0000313" key="5">
    <source>
        <dbReference type="Proteomes" id="UP000321820"/>
    </source>
</evidence>
<dbReference type="Proteomes" id="UP000321820">
    <property type="component" value="Chromosome"/>
</dbReference>
<dbReference type="Gene3D" id="2.40.160.20">
    <property type="match status" value="1"/>
</dbReference>
<organism evidence="4 5">
    <name type="scientific">Terriglobus albidus</name>
    <dbReference type="NCBI Taxonomy" id="1592106"/>
    <lineage>
        <taxon>Bacteria</taxon>
        <taxon>Pseudomonadati</taxon>
        <taxon>Acidobacteriota</taxon>
        <taxon>Terriglobia</taxon>
        <taxon>Terriglobales</taxon>
        <taxon>Acidobacteriaceae</taxon>
        <taxon>Terriglobus</taxon>
    </lineage>
</organism>
<keyword evidence="5" id="KW-1185">Reference proteome</keyword>
<dbReference type="InterPro" id="IPR011250">
    <property type="entry name" value="OMP/PagP_B-barrel"/>
</dbReference>
<dbReference type="InterPro" id="IPR027385">
    <property type="entry name" value="Beta-barrel_OMP"/>
</dbReference>
<dbReference type="EMBL" id="CP042806">
    <property type="protein sequence ID" value="QEE31256.1"/>
    <property type="molecule type" value="Genomic_DNA"/>
</dbReference>
<reference evidence="4 5" key="1">
    <citation type="submission" date="2019-08" db="EMBL/GenBank/DDBJ databases">
        <title>Complete genome sequence of Terriglobus albidus strain ORNL.</title>
        <authorList>
            <person name="Podar M."/>
        </authorList>
    </citation>
    <scope>NUCLEOTIDE SEQUENCE [LARGE SCALE GENOMIC DNA]</scope>
    <source>
        <strain evidence="4 5">ORNL</strain>
    </source>
</reference>
<protein>
    <submittedName>
        <fullName evidence="4">Porin family protein</fullName>
    </submittedName>
</protein>
<dbReference type="Pfam" id="PF13505">
    <property type="entry name" value="OMP_b-brl"/>
    <property type="match status" value="1"/>
</dbReference>
<evidence type="ECO:0000313" key="4">
    <source>
        <dbReference type="EMBL" id="QEE31256.1"/>
    </source>
</evidence>
<accession>A0A5B9EMF7</accession>
<dbReference type="KEGG" id="talb:FTW19_08510"/>